<name>A0A834YBR0_TETSI</name>
<feature type="repeat" description="ANK" evidence="13">
    <location>
        <begin position="562"/>
        <end position="594"/>
    </location>
</feature>
<dbReference type="PRINTS" id="PR01415">
    <property type="entry name" value="ANKYRIN"/>
</dbReference>
<comment type="domain">
    <text evidence="14">The segment S4 is probably the voltage-sensor and is characterized by a series of positively charged amino acids. The pore-forming region H5 is enclosed by the transmembrane segments S5 and S6 in the Shaker-type (1P/6TM) and contains the GYGD signature motif which seems to be involved in potassium selectivity.</text>
</comment>
<feature type="transmembrane region" description="Helical" evidence="14">
    <location>
        <begin position="115"/>
        <end position="133"/>
    </location>
</feature>
<gene>
    <name evidence="17" type="ORF">HHK36_030460</name>
</gene>
<keyword evidence="10 14" id="KW-0406">Ion transport</keyword>
<sequence length="779" mass="88510">MARRGKRRFNRRSKEIEQMSRDGSHHNLPLPSLGSGSNRIVELQSYIICPDNRLYSLIIQMKRNLLLKFKPAETNFCRAWETFMVVLAIYIAWVSPFEFGFLKRAKGVLAITDDVVNGFFAVDIVLTFFVAYLDRASYILIKNPKQIAWKYTRSWLAFDVISTIPSGVYWMIFPPSVQSYDLFKMLRLWRLRRISSLFSTLEKDRNFNYIWVRCAKLICVTLFAVHCTGCFYYHRAARCHNLKRPWVGAYIDNFLDQSLWIRYVALIYWSITTLTSVEYGDLHPQNTREMIFDIFYMLFNLGLGASLIGNITHLVVHGTHRNRKYRDTIEDALSFAQRNQLPDHLQGQMLDYLYLKLRTESEGLQQEEIRDVLPKGIRSSISHCMFNSLVHDVYLFRGVSKNLIFQLVSEVKAEYFPPKSDVILQNEAPTDFYIVVSGAVVVGEAKAGDLFGEIGVLCYRPQLFTVRTKQLSQILCLKRTAFLNIIQANIGDWPIIMNNLLQHLKELKDPLVEQVLTEMESMLARDRMNLPLSQFFATMRGNDLLLHQLLKRGLDPNDSDNNGRTALHIAASMGSEKCVLLLLENGADPNSKDSEGNVPLWEAILGRHEPVIKLLIDKGANISSGDVGHFACTAAEQNSLGLLQNINQGAEVDKPTSNGKTALHLAVCEGNTEIFKLLLDKGAEVDKPMSNGNTALHLAIYKGNAEIVKLLLDQGADVHTPNINGSTPWDMADQQGREEIKVLFQSKEEIKIQSVITIPEHQGVYHGMFKRICSIPGPV</sequence>
<dbReference type="GO" id="GO:0005249">
    <property type="term" value="F:voltage-gated potassium channel activity"/>
    <property type="evidence" value="ECO:0007669"/>
    <property type="project" value="UniProtKB-UniRule"/>
</dbReference>
<evidence type="ECO:0000256" key="8">
    <source>
        <dbReference type="ARBA" id="ARBA00022958"/>
    </source>
</evidence>
<dbReference type="InterPro" id="IPR014710">
    <property type="entry name" value="RmlC-like_jellyroll"/>
</dbReference>
<evidence type="ECO:0000256" key="13">
    <source>
        <dbReference type="PROSITE-ProRule" id="PRU00023"/>
    </source>
</evidence>
<evidence type="ECO:0000256" key="1">
    <source>
        <dbReference type="ARBA" id="ARBA00004141"/>
    </source>
</evidence>
<dbReference type="Gene3D" id="1.25.40.20">
    <property type="entry name" value="Ankyrin repeat-containing domain"/>
    <property type="match status" value="2"/>
</dbReference>
<feature type="repeat" description="ANK" evidence="13">
    <location>
        <begin position="658"/>
        <end position="690"/>
    </location>
</feature>
<dbReference type="InterPro" id="IPR036770">
    <property type="entry name" value="Ankyrin_rpt-contain_sf"/>
</dbReference>
<dbReference type="SUPFAM" id="SSF51206">
    <property type="entry name" value="cAMP-binding domain-like"/>
    <property type="match status" value="1"/>
</dbReference>
<dbReference type="PANTHER" id="PTHR45743:SF2">
    <property type="entry name" value="POTASSIUM CHANNEL AKT1"/>
    <property type="match status" value="1"/>
</dbReference>
<evidence type="ECO:0000256" key="2">
    <source>
        <dbReference type="ARBA" id="ARBA00007929"/>
    </source>
</evidence>
<proteinExistence type="inferred from homology"/>
<comment type="function">
    <text evidence="14">Potassium channel.</text>
</comment>
<evidence type="ECO:0000256" key="5">
    <source>
        <dbReference type="ARBA" id="ARBA00022692"/>
    </source>
</evidence>
<dbReference type="FunFam" id="1.10.287.70:FF:000123">
    <property type="entry name" value="Potassium channel KAT3"/>
    <property type="match status" value="1"/>
</dbReference>
<evidence type="ECO:0000259" key="16">
    <source>
        <dbReference type="PROSITE" id="PS50042"/>
    </source>
</evidence>
<feature type="region of interest" description="Disordered" evidence="15">
    <location>
        <begin position="1"/>
        <end position="29"/>
    </location>
</feature>
<dbReference type="GO" id="GO:0034702">
    <property type="term" value="C:monoatomic ion channel complex"/>
    <property type="evidence" value="ECO:0007669"/>
    <property type="project" value="UniProtKB-KW"/>
</dbReference>
<keyword evidence="13" id="KW-0040">ANK repeat</keyword>
<feature type="repeat" description="ANK" evidence="13">
    <location>
        <begin position="691"/>
        <end position="723"/>
    </location>
</feature>
<evidence type="ECO:0000256" key="4">
    <source>
        <dbReference type="ARBA" id="ARBA00022538"/>
    </source>
</evidence>
<dbReference type="Gene3D" id="1.10.287.70">
    <property type="match status" value="1"/>
</dbReference>
<dbReference type="SUPFAM" id="SSF48403">
    <property type="entry name" value="Ankyrin repeat"/>
    <property type="match status" value="1"/>
</dbReference>
<dbReference type="Gene3D" id="2.60.120.10">
    <property type="entry name" value="Jelly Rolls"/>
    <property type="match status" value="1"/>
</dbReference>
<dbReference type="Pfam" id="PF00027">
    <property type="entry name" value="cNMP_binding"/>
    <property type="match status" value="1"/>
</dbReference>
<feature type="transmembrane region" description="Helical" evidence="14">
    <location>
        <begin position="154"/>
        <end position="173"/>
    </location>
</feature>
<evidence type="ECO:0000256" key="12">
    <source>
        <dbReference type="ARBA" id="ARBA00023303"/>
    </source>
</evidence>
<reference evidence="17 18" key="1">
    <citation type="submission" date="2020-04" db="EMBL/GenBank/DDBJ databases">
        <title>Plant Genome Project.</title>
        <authorList>
            <person name="Zhang R.-G."/>
        </authorList>
    </citation>
    <scope>NUCLEOTIDE SEQUENCE [LARGE SCALE GENOMIC DNA]</scope>
    <source>
        <strain evidence="17">YNK0</strain>
        <tissue evidence="17">Leaf</tissue>
    </source>
</reference>
<dbReference type="PROSITE" id="PS50297">
    <property type="entry name" value="ANK_REP_REGION"/>
    <property type="match status" value="4"/>
</dbReference>
<dbReference type="FunFam" id="2.60.120.10:FF:000074">
    <property type="entry name" value="Potassium channel KAT2"/>
    <property type="match status" value="1"/>
</dbReference>
<dbReference type="PROSITE" id="PS50042">
    <property type="entry name" value="CNMP_BINDING_3"/>
    <property type="match status" value="1"/>
</dbReference>
<feature type="transmembrane region" description="Helical" evidence="14">
    <location>
        <begin position="210"/>
        <end position="233"/>
    </location>
</feature>
<protein>
    <recommendedName>
        <fullName evidence="14">Potassium channel</fullName>
    </recommendedName>
</protein>
<dbReference type="EMBL" id="JABCRI010000024">
    <property type="protein sequence ID" value="KAF8377087.1"/>
    <property type="molecule type" value="Genomic_DNA"/>
</dbReference>
<dbReference type="InterPro" id="IPR018490">
    <property type="entry name" value="cNMP-bd_dom_sf"/>
</dbReference>
<evidence type="ECO:0000256" key="14">
    <source>
        <dbReference type="RuleBase" id="RU369015"/>
    </source>
</evidence>
<keyword evidence="6 14" id="KW-0631">Potassium channel</keyword>
<organism evidence="17 18">
    <name type="scientific">Tetracentron sinense</name>
    <name type="common">Spur-leaf</name>
    <dbReference type="NCBI Taxonomy" id="13715"/>
    <lineage>
        <taxon>Eukaryota</taxon>
        <taxon>Viridiplantae</taxon>
        <taxon>Streptophyta</taxon>
        <taxon>Embryophyta</taxon>
        <taxon>Tracheophyta</taxon>
        <taxon>Spermatophyta</taxon>
        <taxon>Magnoliopsida</taxon>
        <taxon>Trochodendrales</taxon>
        <taxon>Trochodendraceae</taxon>
        <taxon>Tetracentron</taxon>
    </lineage>
</organism>
<evidence type="ECO:0000256" key="10">
    <source>
        <dbReference type="ARBA" id="ARBA00023065"/>
    </source>
</evidence>
<feature type="compositionally biased region" description="Basic residues" evidence="15">
    <location>
        <begin position="1"/>
        <end position="11"/>
    </location>
</feature>
<dbReference type="Pfam" id="PF12796">
    <property type="entry name" value="Ank_2"/>
    <property type="match status" value="2"/>
</dbReference>
<dbReference type="InterPro" id="IPR045319">
    <property type="entry name" value="KAT/AKT"/>
</dbReference>
<evidence type="ECO:0000256" key="7">
    <source>
        <dbReference type="ARBA" id="ARBA00022882"/>
    </source>
</evidence>
<evidence type="ECO:0000256" key="3">
    <source>
        <dbReference type="ARBA" id="ARBA00022448"/>
    </source>
</evidence>
<dbReference type="Proteomes" id="UP000655225">
    <property type="component" value="Unassembled WGS sequence"/>
</dbReference>
<dbReference type="SMART" id="SM00248">
    <property type="entry name" value="ANK"/>
    <property type="match status" value="5"/>
</dbReference>
<keyword evidence="8 14" id="KW-0630">Potassium</keyword>
<keyword evidence="12 14" id="KW-0407">Ion channel</keyword>
<dbReference type="PRINTS" id="PR01463">
    <property type="entry name" value="EAGCHANLFMLY"/>
</dbReference>
<dbReference type="AlphaFoldDB" id="A0A834YBR0"/>
<dbReference type="OMA" id="SSISHCM"/>
<dbReference type="PROSITE" id="PS50088">
    <property type="entry name" value="ANK_REPEAT"/>
    <property type="match status" value="4"/>
</dbReference>
<dbReference type="Pfam" id="PF00520">
    <property type="entry name" value="Ion_trans"/>
    <property type="match status" value="1"/>
</dbReference>
<dbReference type="InterPro" id="IPR003938">
    <property type="entry name" value="K_chnl_volt-dep_EAG/ELK/ERG"/>
</dbReference>
<keyword evidence="9 14" id="KW-1133">Transmembrane helix</keyword>
<comment type="subcellular location">
    <subcellularLocation>
        <location evidence="1 14">Membrane</location>
        <topology evidence="1 14">Multi-pass membrane protein</topology>
    </subcellularLocation>
</comment>
<keyword evidence="4 14" id="KW-0633">Potassium transport</keyword>
<evidence type="ECO:0000256" key="15">
    <source>
        <dbReference type="SAM" id="MobiDB-lite"/>
    </source>
</evidence>
<dbReference type="InterPro" id="IPR005821">
    <property type="entry name" value="Ion_trans_dom"/>
</dbReference>
<dbReference type="SUPFAM" id="SSF81324">
    <property type="entry name" value="Voltage-gated potassium channels"/>
    <property type="match status" value="1"/>
</dbReference>
<feature type="repeat" description="ANK" evidence="13">
    <location>
        <begin position="595"/>
        <end position="627"/>
    </location>
</feature>
<keyword evidence="7 14" id="KW-0851">Voltage-gated channel</keyword>
<dbReference type="PANTHER" id="PTHR45743">
    <property type="entry name" value="POTASSIUM CHANNEL AKT1"/>
    <property type="match status" value="1"/>
</dbReference>
<comment type="similarity">
    <text evidence="2 14">Belongs to the potassium channel family. Plant (TC 1.A.1.4) subfamily.</text>
</comment>
<feature type="transmembrane region" description="Helical" evidence="14">
    <location>
        <begin position="294"/>
        <end position="316"/>
    </location>
</feature>
<evidence type="ECO:0000313" key="17">
    <source>
        <dbReference type="EMBL" id="KAF8377087.1"/>
    </source>
</evidence>
<comment type="subunit">
    <text evidence="14">The potassium channel is composed of a homo- or heterotetrameric complex of pore-forming subunits.</text>
</comment>
<dbReference type="InterPro" id="IPR000595">
    <property type="entry name" value="cNMP-bd_dom"/>
</dbReference>
<keyword evidence="18" id="KW-1185">Reference proteome</keyword>
<keyword evidence="11 14" id="KW-0472">Membrane</keyword>
<dbReference type="CDD" id="cd00038">
    <property type="entry name" value="CAP_ED"/>
    <property type="match status" value="1"/>
</dbReference>
<evidence type="ECO:0000256" key="11">
    <source>
        <dbReference type="ARBA" id="ARBA00023136"/>
    </source>
</evidence>
<dbReference type="OrthoDB" id="426293at2759"/>
<evidence type="ECO:0000313" key="18">
    <source>
        <dbReference type="Proteomes" id="UP000655225"/>
    </source>
</evidence>
<feature type="transmembrane region" description="Helical" evidence="14">
    <location>
        <begin position="76"/>
        <end position="95"/>
    </location>
</feature>
<keyword evidence="5 14" id="KW-0812">Transmembrane</keyword>
<dbReference type="SMART" id="SM00100">
    <property type="entry name" value="cNMP"/>
    <property type="match status" value="1"/>
</dbReference>
<keyword evidence="3 14" id="KW-0813">Transport</keyword>
<feature type="compositionally biased region" description="Basic and acidic residues" evidence="15">
    <location>
        <begin position="12"/>
        <end position="25"/>
    </location>
</feature>
<accession>A0A834YBR0</accession>
<comment type="caution">
    <text evidence="14">Lacks conserved residue(s) required for the propagation of feature annotation.</text>
</comment>
<feature type="domain" description="Cyclic nucleotide-binding" evidence="16">
    <location>
        <begin position="395"/>
        <end position="486"/>
    </location>
</feature>
<dbReference type="InterPro" id="IPR002110">
    <property type="entry name" value="Ankyrin_rpt"/>
</dbReference>
<comment type="caution">
    <text evidence="17">The sequence shown here is derived from an EMBL/GenBank/DDBJ whole genome shotgun (WGS) entry which is preliminary data.</text>
</comment>
<evidence type="ECO:0000256" key="9">
    <source>
        <dbReference type="ARBA" id="ARBA00022989"/>
    </source>
</evidence>
<evidence type="ECO:0000256" key="6">
    <source>
        <dbReference type="ARBA" id="ARBA00022826"/>
    </source>
</evidence>